<dbReference type="PANTHER" id="PTHR10520">
    <property type="entry name" value="TRIFUNCTIONAL PURINE BIOSYNTHETIC PROTEIN ADENOSINE-3-RELATED"/>
    <property type="match status" value="1"/>
</dbReference>
<dbReference type="GO" id="GO:0005524">
    <property type="term" value="F:ATP binding"/>
    <property type="evidence" value="ECO:0007669"/>
    <property type="project" value="UniProtKB-KW"/>
</dbReference>
<name>N1QQB3_AEGTA</name>
<protein>
    <recommendedName>
        <fullName evidence="2">phosphoribosylformylglycinamidine cyclo-ligase</fullName>
        <ecNumber evidence="2">6.3.3.1</ecNumber>
    </recommendedName>
</protein>
<evidence type="ECO:0000256" key="3">
    <source>
        <dbReference type="ARBA" id="ARBA00022598"/>
    </source>
</evidence>
<comment type="pathway">
    <text evidence="1">Purine metabolism; IMP biosynthesis via de novo pathway; 5-amino-1-(5-phospho-D-ribosyl)imidazole from N(2)-formyl-N(1)-(5-phospho-D-ribosyl)glycinamide: step 2/2.</text>
</comment>
<keyword evidence="5" id="KW-0067">ATP-binding</keyword>
<evidence type="ECO:0000313" key="7">
    <source>
        <dbReference type="EnsemblPlants" id="EMT00067"/>
    </source>
</evidence>
<sequence length="191" mass="21147">MGVVDKDNLIDGKNIVEGDILIGLPSAKKILISRVLDKSGLSLTDQFPGNDCKTSTVGEILMTPTAIYVKQVLEIIRKGGVKSLAHTTGGGFTDNTSRVFPTRLGAKIFIGSWEVPLVFKWLQQVGEIEDAEMTRTFNMGVRMVLVVSEEAIDRIIKESSRAYRIGEVSSVQVFRPVNFHSFNQLDSYRIL</sequence>
<dbReference type="InterPro" id="IPR004733">
    <property type="entry name" value="PurM_cligase"/>
</dbReference>
<dbReference type="Gene3D" id="3.90.650.10">
    <property type="entry name" value="PurM-like C-terminal domain"/>
    <property type="match status" value="1"/>
</dbReference>
<dbReference type="EC" id="6.3.3.1" evidence="2"/>
<keyword evidence="3" id="KW-0436">Ligase</keyword>
<organism evidence="7">
    <name type="scientific">Aegilops tauschii</name>
    <name type="common">Tausch's goatgrass</name>
    <name type="synonym">Aegilops squarrosa</name>
    <dbReference type="NCBI Taxonomy" id="37682"/>
    <lineage>
        <taxon>Eukaryota</taxon>
        <taxon>Viridiplantae</taxon>
        <taxon>Streptophyta</taxon>
        <taxon>Embryophyta</taxon>
        <taxon>Tracheophyta</taxon>
        <taxon>Spermatophyta</taxon>
        <taxon>Magnoliopsida</taxon>
        <taxon>Liliopsida</taxon>
        <taxon>Poales</taxon>
        <taxon>Poaceae</taxon>
        <taxon>BOP clade</taxon>
        <taxon>Pooideae</taxon>
        <taxon>Triticodae</taxon>
        <taxon>Triticeae</taxon>
        <taxon>Triticinae</taxon>
        <taxon>Aegilops</taxon>
    </lineage>
</organism>
<reference evidence="7" key="1">
    <citation type="submission" date="2015-06" db="UniProtKB">
        <authorList>
            <consortium name="EnsemblPlants"/>
        </authorList>
    </citation>
    <scope>IDENTIFICATION</scope>
</reference>
<dbReference type="InterPro" id="IPR036676">
    <property type="entry name" value="PurM-like_C_sf"/>
</dbReference>
<dbReference type="UniPathway" id="UPA00074">
    <property type="reaction ID" value="UER00129"/>
</dbReference>
<dbReference type="GO" id="GO:0006189">
    <property type="term" value="P:'de novo' IMP biosynthetic process"/>
    <property type="evidence" value="ECO:0007669"/>
    <property type="project" value="UniProtKB-UniPathway"/>
</dbReference>
<dbReference type="AlphaFoldDB" id="N1QQB3"/>
<dbReference type="InterPro" id="IPR010918">
    <property type="entry name" value="PurM-like_C_dom"/>
</dbReference>
<dbReference type="SUPFAM" id="SSF56042">
    <property type="entry name" value="PurM C-terminal domain-like"/>
    <property type="match status" value="1"/>
</dbReference>
<proteinExistence type="predicted"/>
<evidence type="ECO:0000256" key="5">
    <source>
        <dbReference type="ARBA" id="ARBA00022840"/>
    </source>
</evidence>
<evidence type="ECO:0000256" key="1">
    <source>
        <dbReference type="ARBA" id="ARBA00004686"/>
    </source>
</evidence>
<dbReference type="GO" id="GO:0004641">
    <property type="term" value="F:phosphoribosylformylglycinamidine cyclo-ligase activity"/>
    <property type="evidence" value="ECO:0007669"/>
    <property type="project" value="UniProtKB-EC"/>
</dbReference>
<accession>N1QQB3</accession>
<dbReference type="Pfam" id="PF02769">
    <property type="entry name" value="AIRS_C"/>
    <property type="match status" value="1"/>
</dbReference>
<dbReference type="GO" id="GO:0046084">
    <property type="term" value="P:adenine biosynthetic process"/>
    <property type="evidence" value="ECO:0007669"/>
    <property type="project" value="TreeGrafter"/>
</dbReference>
<evidence type="ECO:0000256" key="4">
    <source>
        <dbReference type="ARBA" id="ARBA00022741"/>
    </source>
</evidence>
<dbReference type="GO" id="GO:0004637">
    <property type="term" value="F:phosphoribosylamine-glycine ligase activity"/>
    <property type="evidence" value="ECO:0007669"/>
    <property type="project" value="TreeGrafter"/>
</dbReference>
<evidence type="ECO:0000259" key="6">
    <source>
        <dbReference type="Pfam" id="PF02769"/>
    </source>
</evidence>
<dbReference type="GO" id="GO:0005829">
    <property type="term" value="C:cytosol"/>
    <property type="evidence" value="ECO:0007669"/>
    <property type="project" value="TreeGrafter"/>
</dbReference>
<keyword evidence="4" id="KW-0547">Nucleotide-binding</keyword>
<feature type="domain" description="PurM-like C-terminal" evidence="6">
    <location>
        <begin position="17"/>
        <end position="172"/>
    </location>
</feature>
<dbReference type="EnsemblPlants" id="EMT00067">
    <property type="protein sequence ID" value="EMT00067"/>
    <property type="gene ID" value="F775_14934"/>
</dbReference>
<dbReference type="PANTHER" id="PTHR10520:SF15">
    <property type="entry name" value="PHOSPHORIBOSYLFORMYLGLYCINAMIDINE CYCLO-LIGASE"/>
    <property type="match status" value="1"/>
</dbReference>
<evidence type="ECO:0000256" key="2">
    <source>
        <dbReference type="ARBA" id="ARBA00013047"/>
    </source>
</evidence>